<evidence type="ECO:0000256" key="12">
    <source>
        <dbReference type="ARBA" id="ARBA00023136"/>
    </source>
</evidence>
<keyword evidence="9" id="KW-0630">Potassium</keyword>
<evidence type="ECO:0000256" key="14">
    <source>
        <dbReference type="ARBA" id="ARBA00034430"/>
    </source>
</evidence>
<evidence type="ECO:0000256" key="13">
    <source>
        <dbReference type="ARBA" id="ARBA00023303"/>
    </source>
</evidence>
<evidence type="ECO:0000256" key="15">
    <source>
        <dbReference type="SAM" id="Phobius"/>
    </source>
</evidence>
<evidence type="ECO:0000256" key="9">
    <source>
        <dbReference type="ARBA" id="ARBA00022958"/>
    </source>
</evidence>
<dbReference type="FunFam" id="3.40.50.720:FF:000005">
    <property type="entry name" value="calcium-activated potassium channel subunit alpha-1 isoform X6"/>
    <property type="match status" value="1"/>
</dbReference>
<keyword evidence="10 15" id="KW-1133">Transmembrane helix</keyword>
<dbReference type="AlphaFoldDB" id="R7TT70"/>
<keyword evidence="5 15" id="KW-0812">Transmembrane</keyword>
<dbReference type="Pfam" id="PF07885">
    <property type="entry name" value="Ion_trans_2"/>
    <property type="match status" value="1"/>
</dbReference>
<comment type="catalytic activity">
    <reaction evidence="14">
        <text>K(+)(in) = K(+)(out)</text>
        <dbReference type="Rhea" id="RHEA:29463"/>
        <dbReference type="ChEBI" id="CHEBI:29103"/>
    </reaction>
</comment>
<dbReference type="EnsemblMetazoa" id="CapteT129755">
    <property type="protein sequence ID" value="CapteP129755"/>
    <property type="gene ID" value="CapteG129755"/>
</dbReference>
<evidence type="ECO:0000313" key="17">
    <source>
        <dbReference type="EMBL" id="ELT97098.1"/>
    </source>
</evidence>
<evidence type="ECO:0000256" key="5">
    <source>
        <dbReference type="ARBA" id="ARBA00022692"/>
    </source>
</evidence>
<dbReference type="OrthoDB" id="10035564at2759"/>
<dbReference type="EMBL" id="AMQN01011031">
    <property type="status" value="NOT_ANNOTATED_CDS"/>
    <property type="molecule type" value="Genomic_DNA"/>
</dbReference>
<dbReference type="Pfam" id="PF22614">
    <property type="entry name" value="Slo-like_RCK"/>
    <property type="match status" value="2"/>
</dbReference>
<dbReference type="PANTHER" id="PTHR10027">
    <property type="entry name" value="CALCIUM-ACTIVATED POTASSIUM CHANNEL ALPHA CHAIN"/>
    <property type="match status" value="1"/>
</dbReference>
<evidence type="ECO:0000256" key="6">
    <source>
        <dbReference type="ARBA" id="ARBA00022826"/>
    </source>
</evidence>
<proteinExistence type="predicted"/>
<keyword evidence="13" id="KW-0407">Ion channel</keyword>
<dbReference type="InterPro" id="IPR048735">
    <property type="entry name" value="Slowpoke-like_C"/>
</dbReference>
<feature type="transmembrane region" description="Helical" evidence="15">
    <location>
        <begin position="14"/>
        <end position="32"/>
    </location>
</feature>
<accession>R7TT70</accession>
<reference evidence="17 19" key="2">
    <citation type="journal article" date="2013" name="Nature">
        <title>Insights into bilaterian evolution from three spiralian genomes.</title>
        <authorList>
            <person name="Simakov O."/>
            <person name="Marletaz F."/>
            <person name="Cho S.J."/>
            <person name="Edsinger-Gonzales E."/>
            <person name="Havlak P."/>
            <person name="Hellsten U."/>
            <person name="Kuo D.H."/>
            <person name="Larsson T."/>
            <person name="Lv J."/>
            <person name="Arendt D."/>
            <person name="Savage R."/>
            <person name="Osoegawa K."/>
            <person name="de Jong P."/>
            <person name="Grimwood J."/>
            <person name="Chapman J.A."/>
            <person name="Shapiro H."/>
            <person name="Aerts A."/>
            <person name="Otillar R.P."/>
            <person name="Terry A.Y."/>
            <person name="Boore J.L."/>
            <person name="Grigoriev I.V."/>
            <person name="Lindberg D.R."/>
            <person name="Seaver E.C."/>
            <person name="Weisblat D.A."/>
            <person name="Putnam N.H."/>
            <person name="Rokhsar D.S."/>
        </authorList>
    </citation>
    <scope>NUCLEOTIDE SEQUENCE</scope>
    <source>
        <strain evidence="17 19">I ESC-2004</strain>
    </source>
</reference>
<dbReference type="InterPro" id="IPR013099">
    <property type="entry name" value="K_chnl_dom"/>
</dbReference>
<protein>
    <recommendedName>
        <fullName evidence="16">RCK N-terminal domain-containing protein</fullName>
    </recommendedName>
</protein>
<organism evidence="17">
    <name type="scientific">Capitella teleta</name>
    <name type="common">Polychaete worm</name>
    <dbReference type="NCBI Taxonomy" id="283909"/>
    <lineage>
        <taxon>Eukaryota</taxon>
        <taxon>Metazoa</taxon>
        <taxon>Spiralia</taxon>
        <taxon>Lophotrochozoa</taxon>
        <taxon>Annelida</taxon>
        <taxon>Polychaeta</taxon>
        <taxon>Sedentaria</taxon>
        <taxon>Scolecida</taxon>
        <taxon>Capitellidae</taxon>
        <taxon>Capitella</taxon>
    </lineage>
</organism>
<keyword evidence="11" id="KW-0406">Ion transport</keyword>
<evidence type="ECO:0000256" key="10">
    <source>
        <dbReference type="ARBA" id="ARBA00022989"/>
    </source>
</evidence>
<feature type="non-terminal residue" evidence="17">
    <location>
        <position position="1"/>
    </location>
</feature>
<evidence type="ECO:0000313" key="18">
    <source>
        <dbReference type="EnsemblMetazoa" id="CapteP129755"/>
    </source>
</evidence>
<dbReference type="PRINTS" id="PR01449">
    <property type="entry name" value="BKCHANNELA"/>
</dbReference>
<feature type="domain" description="RCK N-terminal" evidence="16">
    <location>
        <begin position="84"/>
        <end position="224"/>
    </location>
</feature>
<dbReference type="InterPro" id="IPR003929">
    <property type="entry name" value="K_chnl_BK_asu"/>
</dbReference>
<feature type="transmembrane region" description="Helical" evidence="15">
    <location>
        <begin position="44"/>
        <end position="61"/>
    </location>
</feature>
<keyword evidence="7" id="KW-0106">Calcium</keyword>
<dbReference type="STRING" id="283909.R7TT70"/>
<evidence type="ECO:0000256" key="11">
    <source>
        <dbReference type="ARBA" id="ARBA00023065"/>
    </source>
</evidence>
<reference evidence="18" key="3">
    <citation type="submission" date="2015-06" db="UniProtKB">
        <authorList>
            <consortium name="EnsemblMetazoa"/>
        </authorList>
    </citation>
    <scope>IDENTIFICATION</scope>
</reference>
<dbReference type="Proteomes" id="UP000014760">
    <property type="component" value="Unassembled WGS sequence"/>
</dbReference>
<dbReference type="GO" id="GO:0045211">
    <property type="term" value="C:postsynaptic membrane"/>
    <property type="evidence" value="ECO:0007669"/>
    <property type="project" value="TreeGrafter"/>
</dbReference>
<dbReference type="InterPro" id="IPR047871">
    <property type="entry name" value="K_chnl_Slo-like"/>
</dbReference>
<dbReference type="EMBL" id="KB308652">
    <property type="protein sequence ID" value="ELT97098.1"/>
    <property type="molecule type" value="Genomic_DNA"/>
</dbReference>
<keyword evidence="12 15" id="KW-0472">Membrane</keyword>
<dbReference type="Pfam" id="PF03493">
    <property type="entry name" value="BK_channel_a"/>
    <property type="match status" value="1"/>
</dbReference>
<evidence type="ECO:0000256" key="3">
    <source>
        <dbReference type="ARBA" id="ARBA00022475"/>
    </source>
</evidence>
<evidence type="ECO:0000256" key="7">
    <source>
        <dbReference type="ARBA" id="ARBA00022837"/>
    </source>
</evidence>
<reference evidence="19" key="1">
    <citation type="submission" date="2012-12" db="EMBL/GenBank/DDBJ databases">
        <authorList>
            <person name="Hellsten U."/>
            <person name="Grimwood J."/>
            <person name="Chapman J.A."/>
            <person name="Shapiro H."/>
            <person name="Aerts A."/>
            <person name="Otillar R.P."/>
            <person name="Terry A.Y."/>
            <person name="Boore J.L."/>
            <person name="Simakov O."/>
            <person name="Marletaz F."/>
            <person name="Cho S.-J."/>
            <person name="Edsinger-Gonzales E."/>
            <person name="Havlak P."/>
            <person name="Kuo D.-H."/>
            <person name="Larsson T."/>
            <person name="Lv J."/>
            <person name="Arendt D."/>
            <person name="Savage R."/>
            <person name="Osoegawa K."/>
            <person name="de Jong P."/>
            <person name="Lindberg D.R."/>
            <person name="Seaver E.C."/>
            <person name="Weisblat D.A."/>
            <person name="Putnam N.H."/>
            <person name="Grigoriev I.V."/>
            <person name="Rokhsar D.S."/>
        </authorList>
    </citation>
    <scope>NUCLEOTIDE SEQUENCE</scope>
    <source>
        <strain evidence="19">I ESC-2004</strain>
    </source>
</reference>
<dbReference type="GO" id="GO:0034702">
    <property type="term" value="C:monoatomic ion channel complex"/>
    <property type="evidence" value="ECO:0007669"/>
    <property type="project" value="UniProtKB-KW"/>
</dbReference>
<name>R7TT70_CAPTE</name>
<keyword evidence="3" id="KW-1003">Cell membrane</keyword>
<keyword evidence="6" id="KW-0631">Potassium channel</keyword>
<comment type="subcellular location">
    <subcellularLocation>
        <location evidence="1">Cell membrane</location>
        <topology evidence="1">Multi-pass membrane protein</topology>
    </subcellularLocation>
</comment>
<dbReference type="InterPro" id="IPR036291">
    <property type="entry name" value="NAD(P)-bd_dom_sf"/>
</dbReference>
<dbReference type="Gene3D" id="3.40.50.720">
    <property type="entry name" value="NAD(P)-binding Rossmann-like Domain"/>
    <property type="match status" value="2"/>
</dbReference>
<keyword evidence="2" id="KW-0813">Transport</keyword>
<dbReference type="OMA" id="RYSIRFQ"/>
<evidence type="ECO:0000256" key="4">
    <source>
        <dbReference type="ARBA" id="ARBA00022538"/>
    </source>
</evidence>
<dbReference type="PANTHER" id="PTHR10027:SF33">
    <property type="entry name" value="CALCIUM-ACTIVATED POTASSIUM CHANNEL SUBUNIT ALPHA-1-RELATED"/>
    <property type="match status" value="1"/>
</dbReference>
<evidence type="ECO:0000256" key="8">
    <source>
        <dbReference type="ARBA" id="ARBA00022882"/>
    </source>
</evidence>
<dbReference type="SUPFAM" id="SSF51735">
    <property type="entry name" value="NAD(P)-binding Rossmann-fold domains"/>
    <property type="match status" value="1"/>
</dbReference>
<dbReference type="Gene3D" id="1.10.287.70">
    <property type="match status" value="1"/>
</dbReference>
<evidence type="ECO:0000313" key="19">
    <source>
        <dbReference type="Proteomes" id="UP000014760"/>
    </source>
</evidence>
<keyword evidence="19" id="KW-1185">Reference proteome</keyword>
<dbReference type="GO" id="GO:0060072">
    <property type="term" value="F:large conductance calcium-activated potassium channel activity"/>
    <property type="evidence" value="ECO:0007669"/>
    <property type="project" value="TreeGrafter"/>
</dbReference>
<dbReference type="PROSITE" id="PS51201">
    <property type="entry name" value="RCK_N"/>
    <property type="match status" value="1"/>
</dbReference>
<sequence length="858" mass="97561">SGDPWNGFENSQNLTYWECVYFIVVTMSTVGYGDIYCITTIGRGFIVCFVLVALAMFASFIPEAMEILGRRQKYNGHYDKPLGIRHIVVCGHVSYESVQNFLRDFLHEDRENQNIKCLFLDSKRPDLELEALFKRNFTQVVYFKGTAMSTRDLERVRLPEADACLILTNPRSRDPDAEDAANIMRVISVKNFHQDIRVIVQLMRYHNKAFCVNLPSWTTHDQVICLAEMKLGFMAQGCLAPGFSTLMANLFVMRSYKKSSKCLQWQDQYLRGAGMEVYTEHFSPALIGKTFPKAAEICFTKLKILLVALTFKKDGRDFNYVVLNPGNDVILGEEVRGFFVCQSDDEAKRALHFCKVCHGDLNDPSLIKACNCPPNCRCSAPLRSSKDNEVKRKFIRKRTVRTSTKIFVISTSWFFRRHSSPHSRGLSGVDKLSDDVLDSLAEESDDFCPQMEQFDSTGLFHWVKDRAYDDVLLTHDKNRDVMKRLRQHVVLCAFGEENTPLIGLCNFIMPLRASSFRHDELKTIVIIGNGAFLRREWENVQNFPDVYIKEGFPLNRADLRKVKVNQSHMCVILTTNENITDDPTLVDKEAILCSLNIKTMNFQALTDIWKSSPKRTLLTFGGLVHRPMSGASVPMLTELANDYNAQFLDQDDEDDPDIPLYMTQPFACGRAFAASVLDTLMSTTYFNSEALNLIRVLITGGATPELEQILAEGLGFVRGTQSNSEVFDTRNRCRVTLLSLEDDLLQEFSNGCYGNLFVGALRHFGILCIGLYRQLDPRPSAGSYNRFIITNPPPEYNLYPSDKVKIRVRYAQHVRKLCSSIQRCIVFNHSCPEMAILQPNPTQDYDTSNSATLEIQGI</sequence>
<keyword evidence="4" id="KW-0633">Potassium transport</keyword>
<evidence type="ECO:0000256" key="2">
    <source>
        <dbReference type="ARBA" id="ARBA00022448"/>
    </source>
</evidence>
<dbReference type="Pfam" id="PF21014">
    <property type="entry name" value="Slowpoke_C"/>
    <property type="match status" value="1"/>
</dbReference>
<evidence type="ECO:0000259" key="16">
    <source>
        <dbReference type="PROSITE" id="PS51201"/>
    </source>
</evidence>
<keyword evidence="8" id="KW-0851">Voltage-gated channel</keyword>
<dbReference type="SUPFAM" id="SSF81324">
    <property type="entry name" value="Voltage-gated potassium channels"/>
    <property type="match status" value="1"/>
</dbReference>
<evidence type="ECO:0000256" key="1">
    <source>
        <dbReference type="ARBA" id="ARBA00004651"/>
    </source>
</evidence>
<dbReference type="InterPro" id="IPR003148">
    <property type="entry name" value="RCK_N"/>
</dbReference>
<dbReference type="HOGENOM" id="CLU_006846_0_0_1"/>
<gene>
    <name evidence="17" type="ORF">CAPTEDRAFT_129755</name>
</gene>